<feature type="transmembrane region" description="Helical" evidence="1">
    <location>
        <begin position="96"/>
        <end position="113"/>
    </location>
</feature>
<feature type="transmembrane region" description="Helical" evidence="1">
    <location>
        <begin position="187"/>
        <end position="207"/>
    </location>
</feature>
<dbReference type="EMBL" id="MN739527">
    <property type="protein sequence ID" value="QHT10759.1"/>
    <property type="molecule type" value="Genomic_DNA"/>
</dbReference>
<protein>
    <submittedName>
        <fullName evidence="2">Uncharacterized protein</fullName>
    </submittedName>
</protein>
<evidence type="ECO:0000313" key="2">
    <source>
        <dbReference type="EMBL" id="QHT10759.1"/>
    </source>
</evidence>
<keyword evidence="1" id="KW-0472">Membrane</keyword>
<keyword evidence="1" id="KW-1133">Transmembrane helix</keyword>
<feature type="transmembrane region" description="Helical" evidence="1">
    <location>
        <begin position="70"/>
        <end position="89"/>
    </location>
</feature>
<organism evidence="2">
    <name type="scientific">viral metagenome</name>
    <dbReference type="NCBI Taxonomy" id="1070528"/>
    <lineage>
        <taxon>unclassified sequences</taxon>
        <taxon>metagenomes</taxon>
        <taxon>organismal metagenomes</taxon>
    </lineage>
</organism>
<accession>A0A6C0D4C4</accession>
<evidence type="ECO:0000256" key="1">
    <source>
        <dbReference type="SAM" id="Phobius"/>
    </source>
</evidence>
<feature type="transmembrane region" description="Helical" evidence="1">
    <location>
        <begin position="7"/>
        <end position="27"/>
    </location>
</feature>
<reference evidence="2" key="1">
    <citation type="journal article" date="2020" name="Nature">
        <title>Giant virus diversity and host interactions through global metagenomics.</title>
        <authorList>
            <person name="Schulz F."/>
            <person name="Roux S."/>
            <person name="Paez-Espino D."/>
            <person name="Jungbluth S."/>
            <person name="Walsh D.A."/>
            <person name="Denef V.J."/>
            <person name="McMahon K.D."/>
            <person name="Konstantinidis K.T."/>
            <person name="Eloe-Fadrosh E.A."/>
            <person name="Kyrpides N.C."/>
            <person name="Woyke T."/>
        </authorList>
    </citation>
    <scope>NUCLEOTIDE SEQUENCE</scope>
    <source>
        <strain evidence="2">GVMAG-M-3300023174-107</strain>
    </source>
</reference>
<dbReference type="AlphaFoldDB" id="A0A6C0D4C4"/>
<feature type="transmembrane region" description="Helical" evidence="1">
    <location>
        <begin position="140"/>
        <end position="160"/>
    </location>
</feature>
<feature type="transmembrane region" description="Helical" evidence="1">
    <location>
        <begin position="39"/>
        <end position="58"/>
    </location>
</feature>
<proteinExistence type="predicted"/>
<name>A0A6C0D4C4_9ZZZZ</name>
<sequence length="218" mass="25953">MCWNADISINTFIFACMGLIFIFLASFTKYRLEAFKNPLVYLFYFSGASMQLIEYFLWKNINNKSINKLLSIFALLLILIQIGIIILIIENTTIKYCLLLFFILFTICVNRYTSLNPKQYHTSIAKNGHLSWDWFNFENTISKIIVFIYLGFYVFASLFINNIEITVMIILTLFITLLFYYKEKTFTSVWCWSTNLFLIYFIVKILIIKPYYEYNKLC</sequence>
<feature type="transmembrane region" description="Helical" evidence="1">
    <location>
        <begin position="165"/>
        <end position="181"/>
    </location>
</feature>
<keyword evidence="1" id="KW-0812">Transmembrane</keyword>